<comment type="caution">
    <text evidence="1">The sequence shown here is derived from an EMBL/GenBank/DDBJ whole genome shotgun (WGS) entry which is preliminary data.</text>
</comment>
<dbReference type="Proteomes" id="UP000295674">
    <property type="component" value="Unassembled WGS sequence"/>
</dbReference>
<dbReference type="RefSeq" id="WP_132673864.1">
    <property type="nucleotide sequence ID" value="NZ_SMKS01000013.1"/>
</dbReference>
<reference evidence="1 2" key="1">
    <citation type="submission" date="2019-03" db="EMBL/GenBank/DDBJ databases">
        <title>Draft genome sequences of novel Actinobacteria.</title>
        <authorList>
            <person name="Sahin N."/>
            <person name="Ay H."/>
            <person name="Saygin H."/>
        </authorList>
    </citation>
    <scope>NUCLEOTIDE SEQUENCE [LARGE SCALE GENOMIC DNA]</scope>
    <source>
        <strain evidence="1 2">16K309</strain>
    </source>
</reference>
<proteinExistence type="predicted"/>
<accession>A0A4R4VMN3</accession>
<gene>
    <name evidence="1" type="ORF">E1181_10900</name>
</gene>
<name>A0A4R4VMN3_9PSEU</name>
<keyword evidence="2" id="KW-1185">Reference proteome</keyword>
<evidence type="ECO:0000313" key="2">
    <source>
        <dbReference type="Proteomes" id="UP000295674"/>
    </source>
</evidence>
<dbReference type="EMBL" id="SMKS01000013">
    <property type="protein sequence ID" value="TDD07069.1"/>
    <property type="molecule type" value="Genomic_DNA"/>
</dbReference>
<dbReference type="AlphaFoldDB" id="A0A4R4VMN3"/>
<protein>
    <submittedName>
        <fullName evidence="1">Uncharacterized protein</fullName>
    </submittedName>
</protein>
<organism evidence="1 2">
    <name type="scientific">Saccharopolyspora terrae</name>
    <dbReference type="NCBI Taxonomy" id="2530384"/>
    <lineage>
        <taxon>Bacteria</taxon>
        <taxon>Bacillati</taxon>
        <taxon>Actinomycetota</taxon>
        <taxon>Actinomycetes</taxon>
        <taxon>Pseudonocardiales</taxon>
        <taxon>Pseudonocardiaceae</taxon>
        <taxon>Saccharopolyspora</taxon>
    </lineage>
</organism>
<evidence type="ECO:0000313" key="1">
    <source>
        <dbReference type="EMBL" id="TDD07069.1"/>
    </source>
</evidence>
<sequence>MQVHDPDETWRRIRRCVSDWRAALDYVEMVPGSVDRHLECADEMEVEVMVALEGFITWIDTGGRLPSELADRATARS</sequence>